<protein>
    <submittedName>
        <fullName evidence="1">Uncharacterized protein</fullName>
    </submittedName>
</protein>
<evidence type="ECO:0000313" key="1">
    <source>
        <dbReference type="EMBL" id="MDL2079028.1"/>
    </source>
</evidence>
<organism evidence="1 2">
    <name type="scientific">Streptomyces fuscus</name>
    <dbReference type="NCBI Taxonomy" id="3048495"/>
    <lineage>
        <taxon>Bacteria</taxon>
        <taxon>Bacillati</taxon>
        <taxon>Actinomycetota</taxon>
        <taxon>Actinomycetes</taxon>
        <taxon>Kitasatosporales</taxon>
        <taxon>Streptomycetaceae</taxon>
        <taxon>Streptomyces</taxon>
    </lineage>
</organism>
<name>A0ABT7J2E2_9ACTN</name>
<proteinExistence type="predicted"/>
<dbReference type="EMBL" id="JASJUS010000020">
    <property type="protein sequence ID" value="MDL2079028.1"/>
    <property type="molecule type" value="Genomic_DNA"/>
</dbReference>
<accession>A0ABT7J2E2</accession>
<comment type="caution">
    <text evidence="1">The sequence shown here is derived from an EMBL/GenBank/DDBJ whole genome shotgun (WGS) entry which is preliminary data.</text>
</comment>
<dbReference type="RefSeq" id="WP_285434334.1">
    <property type="nucleotide sequence ID" value="NZ_JASJUS010000020.1"/>
</dbReference>
<keyword evidence="2" id="KW-1185">Reference proteome</keyword>
<dbReference type="Proteomes" id="UP001241926">
    <property type="component" value="Unassembled WGS sequence"/>
</dbReference>
<evidence type="ECO:0000313" key="2">
    <source>
        <dbReference type="Proteomes" id="UP001241926"/>
    </source>
</evidence>
<gene>
    <name evidence="1" type="ORF">QNN03_21565</name>
</gene>
<reference evidence="1 2" key="1">
    <citation type="submission" date="2023-05" db="EMBL/GenBank/DDBJ databases">
        <title>Streptomyces fuscus sp. nov., a brown-black pigment producing actinomyces isolated from dry sand of Sea duck farm.</title>
        <authorList>
            <person name="Xie J."/>
            <person name="Shen N."/>
        </authorList>
    </citation>
    <scope>NUCLEOTIDE SEQUENCE [LARGE SCALE GENOMIC DNA]</scope>
    <source>
        <strain evidence="1 2">GXMU-J15</strain>
    </source>
</reference>
<sequence length="136" mass="15470">MTDPRTILWQARRGPVPADWHVFTKRRNRLTGFFRGTSDDPDPLLVITPDGAVEYISEGKPLVTVDFQNLAEVRLRVATSDSSTFVNTWLDLRYRDGSKGKWRSSGFVNRVEAIQGFIEAYGAHKSLHGQQRAHWA</sequence>